<keyword evidence="8" id="KW-1185">Reference proteome</keyword>
<dbReference type="OrthoDB" id="9780326at2"/>
<dbReference type="GO" id="GO:0003677">
    <property type="term" value="F:DNA binding"/>
    <property type="evidence" value="ECO:0007669"/>
    <property type="project" value="InterPro"/>
</dbReference>
<organism evidence="7 8">
    <name type="scientific">Flavisolibacter ginsengisoli DSM 18119</name>
    <dbReference type="NCBI Taxonomy" id="1121884"/>
    <lineage>
        <taxon>Bacteria</taxon>
        <taxon>Pseudomonadati</taxon>
        <taxon>Bacteroidota</taxon>
        <taxon>Chitinophagia</taxon>
        <taxon>Chitinophagales</taxon>
        <taxon>Chitinophagaceae</taxon>
        <taxon>Flavisolibacter</taxon>
    </lineage>
</organism>
<dbReference type="Pfam" id="PF08281">
    <property type="entry name" value="Sigma70_r4_2"/>
    <property type="match status" value="1"/>
</dbReference>
<dbReference type="PANTHER" id="PTHR43133:SF51">
    <property type="entry name" value="RNA POLYMERASE SIGMA FACTOR"/>
    <property type="match status" value="1"/>
</dbReference>
<dbReference type="NCBIfam" id="TIGR02937">
    <property type="entry name" value="sigma70-ECF"/>
    <property type="match status" value="1"/>
</dbReference>
<evidence type="ECO:0000313" key="8">
    <source>
        <dbReference type="Proteomes" id="UP000184048"/>
    </source>
</evidence>
<dbReference type="PANTHER" id="PTHR43133">
    <property type="entry name" value="RNA POLYMERASE ECF-TYPE SIGMA FACTO"/>
    <property type="match status" value="1"/>
</dbReference>
<keyword evidence="4" id="KW-0804">Transcription</keyword>
<dbReference type="CDD" id="cd06171">
    <property type="entry name" value="Sigma70_r4"/>
    <property type="match status" value="1"/>
</dbReference>
<evidence type="ECO:0000259" key="5">
    <source>
        <dbReference type="Pfam" id="PF04542"/>
    </source>
</evidence>
<evidence type="ECO:0000256" key="2">
    <source>
        <dbReference type="ARBA" id="ARBA00023015"/>
    </source>
</evidence>
<dbReference type="InterPro" id="IPR036388">
    <property type="entry name" value="WH-like_DNA-bd_sf"/>
</dbReference>
<accession>A0A1M5DIK6</accession>
<evidence type="ECO:0000256" key="1">
    <source>
        <dbReference type="ARBA" id="ARBA00010641"/>
    </source>
</evidence>
<dbReference type="InterPro" id="IPR039425">
    <property type="entry name" value="RNA_pol_sigma-70-like"/>
</dbReference>
<dbReference type="InterPro" id="IPR007627">
    <property type="entry name" value="RNA_pol_sigma70_r2"/>
</dbReference>
<dbReference type="Gene3D" id="1.10.10.10">
    <property type="entry name" value="Winged helix-like DNA-binding domain superfamily/Winged helix DNA-binding domain"/>
    <property type="match status" value="1"/>
</dbReference>
<keyword evidence="3" id="KW-0731">Sigma factor</keyword>
<dbReference type="RefSeq" id="WP_072836381.1">
    <property type="nucleotide sequence ID" value="NZ_FQUU01000015.1"/>
</dbReference>
<feature type="domain" description="RNA polymerase sigma factor 70 region 4 type 2" evidence="6">
    <location>
        <begin position="126"/>
        <end position="177"/>
    </location>
</feature>
<dbReference type="InterPro" id="IPR013324">
    <property type="entry name" value="RNA_pol_sigma_r3/r4-like"/>
</dbReference>
<reference evidence="7 8" key="1">
    <citation type="submission" date="2016-11" db="EMBL/GenBank/DDBJ databases">
        <authorList>
            <person name="Jaros S."/>
            <person name="Januszkiewicz K."/>
            <person name="Wedrychowicz H."/>
        </authorList>
    </citation>
    <scope>NUCLEOTIDE SEQUENCE [LARGE SCALE GENOMIC DNA]</scope>
    <source>
        <strain evidence="7 8">DSM 18119</strain>
    </source>
</reference>
<dbReference type="InterPro" id="IPR013249">
    <property type="entry name" value="RNA_pol_sigma70_r4_t2"/>
</dbReference>
<dbReference type="SUPFAM" id="SSF88659">
    <property type="entry name" value="Sigma3 and sigma4 domains of RNA polymerase sigma factors"/>
    <property type="match status" value="1"/>
</dbReference>
<dbReference type="Pfam" id="PF04542">
    <property type="entry name" value="Sigma70_r2"/>
    <property type="match status" value="1"/>
</dbReference>
<name>A0A1M5DIK6_9BACT</name>
<gene>
    <name evidence="7" type="ORF">SAMN02745131_03237</name>
</gene>
<dbReference type="InterPro" id="IPR014284">
    <property type="entry name" value="RNA_pol_sigma-70_dom"/>
</dbReference>
<evidence type="ECO:0000256" key="3">
    <source>
        <dbReference type="ARBA" id="ARBA00023082"/>
    </source>
</evidence>
<evidence type="ECO:0000256" key="4">
    <source>
        <dbReference type="ARBA" id="ARBA00023163"/>
    </source>
</evidence>
<keyword evidence="2" id="KW-0805">Transcription regulation</keyword>
<feature type="domain" description="RNA polymerase sigma-70 region 2" evidence="5">
    <location>
        <begin position="28"/>
        <end position="95"/>
    </location>
</feature>
<dbReference type="AlphaFoldDB" id="A0A1M5DIK6"/>
<dbReference type="Gene3D" id="1.10.1740.10">
    <property type="match status" value="1"/>
</dbReference>
<comment type="similarity">
    <text evidence="1">Belongs to the sigma-70 factor family. ECF subfamily.</text>
</comment>
<dbReference type="InterPro" id="IPR013325">
    <property type="entry name" value="RNA_pol_sigma_r2"/>
</dbReference>
<dbReference type="EMBL" id="FQUU01000015">
    <property type="protein sequence ID" value="SHF66684.1"/>
    <property type="molecule type" value="Genomic_DNA"/>
</dbReference>
<dbReference type="GO" id="GO:0016987">
    <property type="term" value="F:sigma factor activity"/>
    <property type="evidence" value="ECO:0007669"/>
    <property type="project" value="UniProtKB-KW"/>
</dbReference>
<dbReference type="SUPFAM" id="SSF88946">
    <property type="entry name" value="Sigma2 domain of RNA polymerase sigma factors"/>
    <property type="match status" value="1"/>
</dbReference>
<dbReference type="GO" id="GO:0006352">
    <property type="term" value="P:DNA-templated transcription initiation"/>
    <property type="evidence" value="ECO:0007669"/>
    <property type="project" value="InterPro"/>
</dbReference>
<proteinExistence type="inferred from homology"/>
<evidence type="ECO:0000259" key="6">
    <source>
        <dbReference type="Pfam" id="PF08281"/>
    </source>
</evidence>
<dbReference type="Proteomes" id="UP000184048">
    <property type="component" value="Unassembled WGS sequence"/>
</dbReference>
<protein>
    <submittedName>
        <fullName evidence="7">RNA polymerase sigma-70 factor, ECF subfamily</fullName>
    </submittedName>
</protein>
<dbReference type="STRING" id="1121884.SAMN02745131_03237"/>
<evidence type="ECO:0000313" key="7">
    <source>
        <dbReference type="EMBL" id="SHF66684.1"/>
    </source>
</evidence>
<sequence length="184" mass="21774">MAQIERSDAELLMQFKNPATKEQAFTALIKKYQEKLYWHVRRMVVDHDDANDVLQNVFIRVWNGLENFREDSQLYTWLYRIGTNESLTFLEGQKKRASVSLSDVESGLSNKIKADRYFDANKLEWKLQLAIQQLPEKQKAVFTLRYYDEMPYEEMSRVLDTSEGALKASYHHAVKKIEDYIKNH</sequence>